<organism evidence="1 2">
    <name type="scientific">Sphingobium baderi</name>
    <dbReference type="NCBI Taxonomy" id="1332080"/>
    <lineage>
        <taxon>Bacteria</taxon>
        <taxon>Pseudomonadati</taxon>
        <taxon>Pseudomonadota</taxon>
        <taxon>Alphaproteobacteria</taxon>
        <taxon>Sphingomonadales</taxon>
        <taxon>Sphingomonadaceae</taxon>
        <taxon>Sphingobium</taxon>
    </lineage>
</organism>
<gene>
    <name evidence="1" type="ORF">ATN00_13735</name>
</gene>
<dbReference type="STRING" id="1332080.ATN00_13735"/>
<name>A0A0S3F0I1_9SPHN</name>
<protein>
    <submittedName>
        <fullName evidence="1">Uncharacterized protein</fullName>
    </submittedName>
</protein>
<evidence type="ECO:0000313" key="1">
    <source>
        <dbReference type="EMBL" id="ALR21193.1"/>
    </source>
</evidence>
<accession>A0A0S3F0I1</accession>
<sequence length="82" mass="9927">MLHLLLLSRRMETPDTEIMERYDWVAHASRSIERLWPMHLHNVKPNKIMQERIKKGRQIADIHRRCRGGLYDHFTIVVVIIR</sequence>
<dbReference type="AlphaFoldDB" id="A0A0S3F0I1"/>
<proteinExistence type="predicted"/>
<dbReference type="Proteomes" id="UP000056968">
    <property type="component" value="Chromosome"/>
</dbReference>
<keyword evidence="2" id="KW-1185">Reference proteome</keyword>
<evidence type="ECO:0000313" key="2">
    <source>
        <dbReference type="Proteomes" id="UP000056968"/>
    </source>
</evidence>
<dbReference type="EMBL" id="CP013264">
    <property type="protein sequence ID" value="ALR21193.1"/>
    <property type="molecule type" value="Genomic_DNA"/>
</dbReference>
<dbReference type="KEGG" id="sbd:ATN00_13735"/>
<reference evidence="1 2" key="1">
    <citation type="submission" date="2015-11" db="EMBL/GenBank/DDBJ databases">
        <title>A Two-component Flavoprotein Monooxygenase System MeaXY Responsible for para-Hydroxylation of 2-Methyl-6-ethylaniline and 2,6-Diethylaniline in Sphingobium baderi DE-13.</title>
        <authorList>
            <person name="Cheng M."/>
            <person name="Meng Q."/>
            <person name="Yang Y."/>
            <person name="Chu C."/>
            <person name="Yan X."/>
            <person name="He J."/>
            <person name="Li S."/>
        </authorList>
    </citation>
    <scope>NUCLEOTIDE SEQUENCE [LARGE SCALE GENOMIC DNA]</scope>
    <source>
        <strain evidence="1 2">DE-13</strain>
    </source>
</reference>